<dbReference type="InterPro" id="IPR043129">
    <property type="entry name" value="ATPase_NBD"/>
</dbReference>
<proteinExistence type="predicted"/>
<protein>
    <recommendedName>
        <fullName evidence="1">Gcp-like domain-containing protein</fullName>
    </recommendedName>
</protein>
<feature type="domain" description="Gcp-like" evidence="1">
    <location>
        <begin position="33"/>
        <end position="116"/>
    </location>
</feature>
<dbReference type="GO" id="GO:0005829">
    <property type="term" value="C:cytosol"/>
    <property type="evidence" value="ECO:0007669"/>
    <property type="project" value="TreeGrafter"/>
</dbReference>
<dbReference type="AlphaFoldDB" id="S4WAE8"/>
<dbReference type="InterPro" id="IPR000905">
    <property type="entry name" value="Gcp-like_dom"/>
</dbReference>
<evidence type="ECO:0000313" key="2">
    <source>
        <dbReference type="EMBL" id="AGO88125.1"/>
    </source>
</evidence>
<accession>S4WAE8</accession>
<dbReference type="InterPro" id="IPR022496">
    <property type="entry name" value="T6A_TsaB"/>
</dbReference>
<dbReference type="Gene3D" id="3.30.420.40">
    <property type="match status" value="1"/>
</dbReference>
<dbReference type="GO" id="GO:0002949">
    <property type="term" value="P:tRNA threonylcarbamoyladenosine modification"/>
    <property type="evidence" value="ECO:0007669"/>
    <property type="project" value="InterPro"/>
</dbReference>
<dbReference type="EMBL" id="KF170425">
    <property type="protein sequence ID" value="AGO88125.1"/>
    <property type="molecule type" value="Genomic_DNA"/>
</dbReference>
<dbReference type="PANTHER" id="PTHR11735:SF11">
    <property type="entry name" value="TRNA THREONYLCARBAMOYLADENOSINE BIOSYNTHESIS PROTEIN TSAB"/>
    <property type="match status" value="1"/>
</dbReference>
<dbReference type="NCBIfam" id="TIGR03725">
    <property type="entry name" value="T6A_YeaZ"/>
    <property type="match status" value="1"/>
</dbReference>
<evidence type="ECO:0000259" key="1">
    <source>
        <dbReference type="Pfam" id="PF00814"/>
    </source>
</evidence>
<dbReference type="PANTHER" id="PTHR11735">
    <property type="entry name" value="TRNA N6-ADENOSINE THREONYLCARBAMOYLTRANSFERASE"/>
    <property type="match status" value="1"/>
</dbReference>
<organism evidence="2">
    <name type="scientific">uncultured bacterium 413004-H17</name>
    <dbReference type="NCBI Taxonomy" id="1343843"/>
    <lineage>
        <taxon>Bacteria</taxon>
        <taxon>environmental samples</taxon>
    </lineage>
</organism>
<name>S4WAE8_9BACT</name>
<reference evidence="2" key="1">
    <citation type="journal article" date="2014" name="ISME J.">
        <title>Genomic properties of Marine Group A bacteria indicate a role in the marine sulfur cycle.</title>
        <authorList>
            <person name="Wright J.J."/>
            <person name="Mewis K."/>
            <person name="Hanson N.W."/>
            <person name="Konwar K.M."/>
            <person name="Maas K.R."/>
            <person name="Hallam S.J."/>
        </authorList>
    </citation>
    <scope>NUCLEOTIDE SEQUENCE</scope>
</reference>
<dbReference type="Pfam" id="PF00814">
    <property type="entry name" value="TsaD"/>
    <property type="match status" value="1"/>
</dbReference>
<dbReference type="SUPFAM" id="SSF53067">
    <property type="entry name" value="Actin-like ATPase domain"/>
    <property type="match status" value="1"/>
</dbReference>
<sequence length="210" mass="22890">MNILAIETSTDWCGIAFIQNEKCQYKIEKRIPREHAEKLPEFYNSLRDKTGLDEINLDAIAVAIGPGSFTGLRVGLGFAKGIAFAKGLPIVPVPTLQIMAANSGLTSEVFTILLYSHGNIVFYQQFSISQLNLGVVSEAKAGMWDDIDHSGEAGQFGCEKLLGDSLIPSVPPTAEMTGILAEKNYNSWVKKTPYDLVPNYIASFTLGSKK</sequence>